<organism evidence="7 8">
    <name type="scientific">Neolewinella lacunae</name>
    <dbReference type="NCBI Taxonomy" id="1517758"/>
    <lineage>
        <taxon>Bacteria</taxon>
        <taxon>Pseudomonadati</taxon>
        <taxon>Bacteroidota</taxon>
        <taxon>Saprospiria</taxon>
        <taxon>Saprospirales</taxon>
        <taxon>Lewinellaceae</taxon>
        <taxon>Neolewinella</taxon>
    </lineage>
</organism>
<feature type="signal peptide" evidence="6">
    <location>
        <begin position="1"/>
        <end position="20"/>
    </location>
</feature>
<accession>A0A923T840</accession>
<keyword evidence="6" id="KW-0732">Signal</keyword>
<dbReference type="AlphaFoldDB" id="A0A923T840"/>
<dbReference type="GO" id="GO:1990281">
    <property type="term" value="C:efflux pump complex"/>
    <property type="evidence" value="ECO:0007669"/>
    <property type="project" value="TreeGrafter"/>
</dbReference>
<evidence type="ECO:0000256" key="2">
    <source>
        <dbReference type="ARBA" id="ARBA00022452"/>
    </source>
</evidence>
<evidence type="ECO:0000313" key="8">
    <source>
        <dbReference type="Proteomes" id="UP000650081"/>
    </source>
</evidence>
<evidence type="ECO:0000256" key="6">
    <source>
        <dbReference type="SAM" id="SignalP"/>
    </source>
</evidence>
<dbReference type="PANTHER" id="PTHR30026">
    <property type="entry name" value="OUTER MEMBRANE PROTEIN TOLC"/>
    <property type="match status" value="1"/>
</dbReference>
<keyword evidence="3" id="KW-0812">Transmembrane</keyword>
<dbReference type="Proteomes" id="UP000650081">
    <property type="component" value="Unassembled WGS sequence"/>
</dbReference>
<dbReference type="SUPFAM" id="SSF56954">
    <property type="entry name" value="Outer membrane efflux proteins (OEP)"/>
    <property type="match status" value="1"/>
</dbReference>
<gene>
    <name evidence="7" type="ORF">H9S92_05235</name>
</gene>
<dbReference type="EMBL" id="JACSIT010000067">
    <property type="protein sequence ID" value="MBC6993553.1"/>
    <property type="molecule type" value="Genomic_DNA"/>
</dbReference>
<dbReference type="PANTHER" id="PTHR30026:SF20">
    <property type="entry name" value="OUTER MEMBRANE PROTEIN TOLC"/>
    <property type="match status" value="1"/>
</dbReference>
<dbReference type="Gene3D" id="1.20.1600.10">
    <property type="entry name" value="Outer membrane efflux proteins (OEP)"/>
    <property type="match status" value="1"/>
</dbReference>
<name>A0A923T840_9BACT</name>
<feature type="chain" id="PRO_5037243195" evidence="6">
    <location>
        <begin position="21"/>
        <end position="453"/>
    </location>
</feature>
<sequence length="453" mass="50437">MIRLTLLSLALLAFAPPAGAQEVIGLEQMLEWTLREHPIAAMADAVEARGPAELLKAKGAFDPKLAAAYDRKEYLGTEYFDYGSAGVEWQSPYALKLAGGYEFSSGTYLNDERTVPEAGQAYLAIKLPLLQGLLTDAVRIDRRLGDIAVERQLALANIIRNELRYDLSLRYAEWRYAERALQIARETEELIRIRLDNTIGLFEQGDKPAVDTLEARVALGSQRLTVAELKVDADLARQALAELYWPMPATARPATPPAEFTVLPTRPDWVSGHPDLLELQFTLSGYQLEQRLKREQLKPQLDVSYYLLGNGLDLPAGDDQFGGPFDRAYKLGATASYPIFNRKANASVQLGQLKITEGEAKLADKTQALQFKAAAYADASETFRQQFTDAEILVTQATRLLAAERELFSLGESTQFLLNSREQSLQKALLTAEKARFSLHKSVLTYRYVTAGW</sequence>
<keyword evidence="8" id="KW-1185">Reference proteome</keyword>
<comment type="subcellular location">
    <subcellularLocation>
        <location evidence="1">Cell outer membrane</location>
    </subcellularLocation>
</comment>
<protein>
    <submittedName>
        <fullName evidence="7">TolC family protein</fullName>
    </submittedName>
</protein>
<keyword evidence="5" id="KW-0998">Cell outer membrane</keyword>
<proteinExistence type="predicted"/>
<dbReference type="InterPro" id="IPR051906">
    <property type="entry name" value="TolC-like"/>
</dbReference>
<evidence type="ECO:0000313" key="7">
    <source>
        <dbReference type="EMBL" id="MBC6993553.1"/>
    </source>
</evidence>
<reference evidence="7" key="1">
    <citation type="submission" date="2020-08" db="EMBL/GenBank/DDBJ databases">
        <title>Lewinella bacteria from marine environments.</title>
        <authorList>
            <person name="Zhong Y."/>
        </authorList>
    </citation>
    <scope>NUCLEOTIDE SEQUENCE</scope>
    <source>
        <strain evidence="7">KCTC 42187</strain>
    </source>
</reference>
<dbReference type="GO" id="GO:0015288">
    <property type="term" value="F:porin activity"/>
    <property type="evidence" value="ECO:0007669"/>
    <property type="project" value="TreeGrafter"/>
</dbReference>
<evidence type="ECO:0000256" key="4">
    <source>
        <dbReference type="ARBA" id="ARBA00023136"/>
    </source>
</evidence>
<comment type="caution">
    <text evidence="7">The sequence shown here is derived from an EMBL/GenBank/DDBJ whole genome shotgun (WGS) entry which is preliminary data.</text>
</comment>
<dbReference type="GO" id="GO:0015562">
    <property type="term" value="F:efflux transmembrane transporter activity"/>
    <property type="evidence" value="ECO:0007669"/>
    <property type="project" value="InterPro"/>
</dbReference>
<keyword evidence="2" id="KW-1134">Transmembrane beta strand</keyword>
<dbReference type="RefSeq" id="WP_187465655.1">
    <property type="nucleotide sequence ID" value="NZ_JACSIT010000067.1"/>
</dbReference>
<evidence type="ECO:0000256" key="5">
    <source>
        <dbReference type="ARBA" id="ARBA00023237"/>
    </source>
</evidence>
<evidence type="ECO:0000256" key="1">
    <source>
        <dbReference type="ARBA" id="ARBA00004442"/>
    </source>
</evidence>
<dbReference type="GO" id="GO:0009279">
    <property type="term" value="C:cell outer membrane"/>
    <property type="evidence" value="ECO:0007669"/>
    <property type="project" value="UniProtKB-SubCell"/>
</dbReference>
<keyword evidence="4" id="KW-0472">Membrane</keyword>
<evidence type="ECO:0000256" key="3">
    <source>
        <dbReference type="ARBA" id="ARBA00022692"/>
    </source>
</evidence>